<dbReference type="RefSeq" id="WP_190829214.1">
    <property type="nucleotide sequence ID" value="NZ_CAWPPI010000053.1"/>
</dbReference>
<comment type="caution">
    <text evidence="3">The sequence shown here is derived from an EMBL/GenBank/DDBJ whole genome shotgun (WGS) entry which is preliminary data.</text>
</comment>
<keyword evidence="2" id="KW-0812">Transmembrane</keyword>
<dbReference type="AlphaFoldDB" id="A0A8J7BXA2"/>
<sequence>MASSGEEYVIAHRKKIERRQKFLTWVSIISFLGSTVFAAVPALQHALNNPQPATASSSSAESRLQQQARGFEQVLQREPENQIALEGLVNVRLQLKDTKGAKEPLEKLVKLHPQRQDYKVMLARVRKEVGKGDRSH</sequence>
<dbReference type="Proteomes" id="UP000629098">
    <property type="component" value="Unassembled WGS sequence"/>
</dbReference>
<evidence type="ECO:0000256" key="2">
    <source>
        <dbReference type="SAM" id="Phobius"/>
    </source>
</evidence>
<proteinExistence type="predicted"/>
<name>A0A8J7BXA2_9CYAN</name>
<dbReference type="InterPro" id="IPR011990">
    <property type="entry name" value="TPR-like_helical_dom_sf"/>
</dbReference>
<feature type="transmembrane region" description="Helical" evidence="2">
    <location>
        <begin position="22"/>
        <end position="43"/>
    </location>
</feature>
<dbReference type="Gene3D" id="1.25.40.10">
    <property type="entry name" value="Tetratricopeptide repeat domain"/>
    <property type="match status" value="1"/>
</dbReference>
<organism evidence="3 4">
    <name type="scientific">Iningainema tapete BLCC-T55</name>
    <dbReference type="NCBI Taxonomy" id="2748662"/>
    <lineage>
        <taxon>Bacteria</taxon>
        <taxon>Bacillati</taxon>
        <taxon>Cyanobacteriota</taxon>
        <taxon>Cyanophyceae</taxon>
        <taxon>Nostocales</taxon>
        <taxon>Scytonemataceae</taxon>
        <taxon>Iningainema tapete</taxon>
    </lineage>
</organism>
<keyword evidence="4" id="KW-1185">Reference proteome</keyword>
<feature type="compositionally biased region" description="Polar residues" evidence="1">
    <location>
        <begin position="48"/>
        <end position="68"/>
    </location>
</feature>
<dbReference type="EMBL" id="JACXAE010000053">
    <property type="protein sequence ID" value="MBD2773417.1"/>
    <property type="molecule type" value="Genomic_DNA"/>
</dbReference>
<dbReference type="SUPFAM" id="SSF48452">
    <property type="entry name" value="TPR-like"/>
    <property type="match status" value="1"/>
</dbReference>
<evidence type="ECO:0000256" key="1">
    <source>
        <dbReference type="SAM" id="MobiDB-lite"/>
    </source>
</evidence>
<gene>
    <name evidence="3" type="ORF">ICL16_15380</name>
</gene>
<feature type="region of interest" description="Disordered" evidence="1">
    <location>
        <begin position="48"/>
        <end position="69"/>
    </location>
</feature>
<evidence type="ECO:0000313" key="4">
    <source>
        <dbReference type="Proteomes" id="UP000629098"/>
    </source>
</evidence>
<evidence type="ECO:0000313" key="3">
    <source>
        <dbReference type="EMBL" id="MBD2773417.1"/>
    </source>
</evidence>
<protein>
    <submittedName>
        <fullName evidence="3">Tetratricopeptide repeat protein</fullName>
    </submittedName>
</protein>
<accession>A0A8J7BXA2</accession>
<keyword evidence="2" id="KW-1133">Transmembrane helix</keyword>
<keyword evidence="2" id="KW-0472">Membrane</keyword>
<reference evidence="3" key="1">
    <citation type="submission" date="2020-09" db="EMBL/GenBank/DDBJ databases">
        <title>Iningainema tapete sp. nov. (Scytonemataceae, Cyanobacteria) from greenhouses in central Florida (USA) produces two types of nodularin with biosynthetic potential for microcystin-LR and anabaenopeptins.</title>
        <authorList>
            <person name="Berthold D.E."/>
            <person name="Lefler F.W."/>
            <person name="Huang I.-S."/>
            <person name="Abdulla H."/>
            <person name="Zimba P.V."/>
            <person name="Laughinghouse H.D. IV."/>
        </authorList>
    </citation>
    <scope>NUCLEOTIDE SEQUENCE</scope>
    <source>
        <strain evidence="3">BLCCT55</strain>
    </source>
</reference>